<feature type="domain" description="Protein kinase" evidence="24">
    <location>
        <begin position="695"/>
        <end position="956"/>
    </location>
</feature>
<evidence type="ECO:0000256" key="10">
    <source>
        <dbReference type="ARBA" id="ARBA00022729"/>
    </source>
</evidence>
<evidence type="ECO:0000256" key="23">
    <source>
        <dbReference type="SAM" id="SignalP"/>
    </source>
</evidence>
<evidence type="ECO:0000256" key="2">
    <source>
        <dbReference type="ARBA" id="ARBA00008684"/>
    </source>
</evidence>
<dbReference type="GO" id="GO:0033612">
    <property type="term" value="F:receptor serine/threonine kinase binding"/>
    <property type="evidence" value="ECO:0007669"/>
    <property type="project" value="TreeGrafter"/>
</dbReference>
<evidence type="ECO:0000256" key="22">
    <source>
        <dbReference type="SAM" id="Phobius"/>
    </source>
</evidence>
<dbReference type="GO" id="GO:0005886">
    <property type="term" value="C:plasma membrane"/>
    <property type="evidence" value="ECO:0007669"/>
    <property type="project" value="UniProtKB-SubCell"/>
</dbReference>
<dbReference type="PROSITE" id="PS00108">
    <property type="entry name" value="PROTEIN_KINASE_ST"/>
    <property type="match status" value="1"/>
</dbReference>
<keyword evidence="16 22" id="KW-0472">Membrane</keyword>
<keyword evidence="8" id="KW-0808">Transferase</keyword>
<dbReference type="Gene3D" id="3.30.200.20">
    <property type="entry name" value="Phosphorylase Kinase, domain 1"/>
    <property type="match status" value="1"/>
</dbReference>
<evidence type="ECO:0000256" key="20">
    <source>
        <dbReference type="ARBA" id="ARBA00048679"/>
    </source>
</evidence>
<keyword evidence="12 21" id="KW-0547">Nucleotide-binding</keyword>
<dbReference type="GO" id="GO:0004674">
    <property type="term" value="F:protein serine/threonine kinase activity"/>
    <property type="evidence" value="ECO:0007669"/>
    <property type="project" value="UniProtKB-KW"/>
</dbReference>
<evidence type="ECO:0000256" key="9">
    <source>
        <dbReference type="ARBA" id="ARBA00022692"/>
    </source>
</evidence>
<keyword evidence="10 23" id="KW-0732">Signal</keyword>
<keyword evidence="7" id="KW-0433">Leucine-rich repeat</keyword>
<comment type="caution">
    <text evidence="25">The sequence shown here is derived from an EMBL/GenBank/DDBJ whole genome shotgun (WGS) entry which is preliminary data.</text>
</comment>
<dbReference type="InterPro" id="IPR013210">
    <property type="entry name" value="LRR_N_plant-typ"/>
</dbReference>
<evidence type="ECO:0000256" key="6">
    <source>
        <dbReference type="ARBA" id="ARBA00022553"/>
    </source>
</evidence>
<evidence type="ECO:0000256" key="21">
    <source>
        <dbReference type="PROSITE-ProRule" id="PRU10141"/>
    </source>
</evidence>
<dbReference type="InterPro" id="IPR000719">
    <property type="entry name" value="Prot_kinase_dom"/>
</dbReference>
<dbReference type="GO" id="GO:0005524">
    <property type="term" value="F:ATP binding"/>
    <property type="evidence" value="ECO:0007669"/>
    <property type="project" value="UniProtKB-UniRule"/>
</dbReference>
<accession>A0A9D4UDK3</accession>
<keyword evidence="9 22" id="KW-0812">Transmembrane</keyword>
<keyword evidence="5" id="KW-0723">Serine/threonine-protein kinase</keyword>
<dbReference type="InterPro" id="IPR017441">
    <property type="entry name" value="Protein_kinase_ATP_BS"/>
</dbReference>
<dbReference type="PROSITE" id="PS50011">
    <property type="entry name" value="PROTEIN_KINASE_DOM"/>
    <property type="match status" value="1"/>
</dbReference>
<keyword evidence="17" id="KW-0675">Receptor</keyword>
<feature type="transmembrane region" description="Helical" evidence="22">
    <location>
        <begin position="634"/>
        <end position="655"/>
    </location>
</feature>
<evidence type="ECO:0000256" key="1">
    <source>
        <dbReference type="ARBA" id="ARBA00004162"/>
    </source>
</evidence>
<dbReference type="Pfam" id="PF13855">
    <property type="entry name" value="LRR_8"/>
    <property type="match status" value="2"/>
</dbReference>
<evidence type="ECO:0000256" key="7">
    <source>
        <dbReference type="ARBA" id="ARBA00022614"/>
    </source>
</evidence>
<dbReference type="PROSITE" id="PS00107">
    <property type="entry name" value="PROTEIN_KINASE_ATP"/>
    <property type="match status" value="1"/>
</dbReference>
<dbReference type="EMBL" id="JABFUD020000019">
    <property type="protein sequence ID" value="KAI5065324.1"/>
    <property type="molecule type" value="Genomic_DNA"/>
</dbReference>
<keyword evidence="11" id="KW-0677">Repeat</keyword>
<dbReference type="FunFam" id="3.80.10.10:FF:000095">
    <property type="entry name" value="LRR receptor-like serine/threonine-protein kinase GSO1"/>
    <property type="match status" value="1"/>
</dbReference>
<feature type="signal peptide" evidence="23">
    <location>
        <begin position="1"/>
        <end position="20"/>
    </location>
</feature>
<dbReference type="SUPFAM" id="SSF56112">
    <property type="entry name" value="Protein kinase-like (PK-like)"/>
    <property type="match status" value="1"/>
</dbReference>
<evidence type="ECO:0000256" key="5">
    <source>
        <dbReference type="ARBA" id="ARBA00022527"/>
    </source>
</evidence>
<keyword evidence="18" id="KW-0325">Glycoprotein</keyword>
<evidence type="ECO:0000256" key="17">
    <source>
        <dbReference type="ARBA" id="ARBA00023170"/>
    </source>
</evidence>
<dbReference type="InterPro" id="IPR003591">
    <property type="entry name" value="Leu-rich_rpt_typical-subtyp"/>
</dbReference>
<dbReference type="SMART" id="SM00220">
    <property type="entry name" value="S_TKc"/>
    <property type="match status" value="1"/>
</dbReference>
<dbReference type="InterPro" id="IPR001611">
    <property type="entry name" value="Leu-rich_rpt"/>
</dbReference>
<dbReference type="Pfam" id="PF00069">
    <property type="entry name" value="Pkinase"/>
    <property type="match status" value="1"/>
</dbReference>
<dbReference type="InterPro" id="IPR032675">
    <property type="entry name" value="LRR_dom_sf"/>
</dbReference>
<name>A0A9D4UDK3_ADICA</name>
<evidence type="ECO:0000256" key="4">
    <source>
        <dbReference type="ARBA" id="ARBA00022475"/>
    </source>
</evidence>
<dbReference type="Proteomes" id="UP000886520">
    <property type="component" value="Chromosome 19"/>
</dbReference>
<dbReference type="InterPro" id="IPR008271">
    <property type="entry name" value="Ser/Thr_kinase_AS"/>
</dbReference>
<organism evidence="25 26">
    <name type="scientific">Adiantum capillus-veneris</name>
    <name type="common">Maidenhair fern</name>
    <dbReference type="NCBI Taxonomy" id="13818"/>
    <lineage>
        <taxon>Eukaryota</taxon>
        <taxon>Viridiplantae</taxon>
        <taxon>Streptophyta</taxon>
        <taxon>Embryophyta</taxon>
        <taxon>Tracheophyta</taxon>
        <taxon>Polypodiopsida</taxon>
        <taxon>Polypodiidae</taxon>
        <taxon>Polypodiales</taxon>
        <taxon>Pteridineae</taxon>
        <taxon>Pteridaceae</taxon>
        <taxon>Vittarioideae</taxon>
        <taxon>Adiantum</taxon>
    </lineage>
</organism>
<comment type="subcellular location">
    <subcellularLocation>
        <location evidence="1">Cell membrane</location>
        <topology evidence="1">Single-pass membrane protein</topology>
    </subcellularLocation>
</comment>
<dbReference type="PANTHER" id="PTHR48056:SF44">
    <property type="entry name" value="RECEPTOR PROTEIN KINASE CLAVATA1"/>
    <property type="match status" value="1"/>
</dbReference>
<dbReference type="PRINTS" id="PR00019">
    <property type="entry name" value="LEURICHRPT"/>
</dbReference>
<evidence type="ECO:0000256" key="16">
    <source>
        <dbReference type="ARBA" id="ARBA00023136"/>
    </source>
</evidence>
<keyword evidence="14 21" id="KW-0067">ATP-binding</keyword>
<keyword evidence="6" id="KW-0597">Phosphoprotein</keyword>
<dbReference type="FunFam" id="3.80.10.10:FF:000905">
    <property type="entry name" value="Receptor-like protein kinase 7"/>
    <property type="match status" value="1"/>
</dbReference>
<dbReference type="SMART" id="SM00369">
    <property type="entry name" value="LRR_TYP"/>
    <property type="match status" value="9"/>
</dbReference>
<dbReference type="InterPro" id="IPR050647">
    <property type="entry name" value="Plant_LRR-RLKs"/>
</dbReference>
<keyword evidence="13" id="KW-0418">Kinase</keyword>
<evidence type="ECO:0000313" key="25">
    <source>
        <dbReference type="EMBL" id="KAI5065324.1"/>
    </source>
</evidence>
<dbReference type="OrthoDB" id="2021138at2759"/>
<comment type="catalytic activity">
    <reaction evidence="19">
        <text>L-threonyl-[protein] + ATP = O-phospho-L-threonyl-[protein] + ADP + H(+)</text>
        <dbReference type="Rhea" id="RHEA:46608"/>
        <dbReference type="Rhea" id="RHEA-COMP:11060"/>
        <dbReference type="Rhea" id="RHEA-COMP:11605"/>
        <dbReference type="ChEBI" id="CHEBI:15378"/>
        <dbReference type="ChEBI" id="CHEBI:30013"/>
        <dbReference type="ChEBI" id="CHEBI:30616"/>
        <dbReference type="ChEBI" id="CHEBI:61977"/>
        <dbReference type="ChEBI" id="CHEBI:456216"/>
        <dbReference type="EC" id="2.7.11.1"/>
    </reaction>
</comment>
<dbReference type="SUPFAM" id="SSF52058">
    <property type="entry name" value="L domain-like"/>
    <property type="match status" value="1"/>
</dbReference>
<evidence type="ECO:0000313" key="26">
    <source>
        <dbReference type="Proteomes" id="UP000886520"/>
    </source>
</evidence>
<sequence length="1008" mass="109937">MEKAAFALILLCFAAWGSSSLCQDAVERPILLRFIKDSTASNGGLGVSDWGAEDPSSSDYCKWSGVICDSMSITKIDLRGRGLSSPLPTIICSLPNLTELVLQRNSYNESFPQEIFVDCGRRLQVLDLSYNHFWGDLPDVGWSNLSGLVHLDLGHNSFSGQFPASIGIELPRLQFLNIWSNGFTGLIPKELGNLTEILNLTMSWNPYTLSGQELPQELGNLKKLVWFTCAACHLVGGLPTWLSKLESIEYLDLSQNQLSGTLPEDIFGWPRIQKLELYFNSFTGWIPSTISQLTSLTELDLSCNFLEGPIPAGFGKLTNLALFNLWNNSLSDVIPWELGNLSSLRVFQLFNNSLTGIIPQTLGKGGNLFIFDVSGNTLSGPVPPYLCDGKALTKLIFFNNNISGSIPEVYGSCTTLLRVRVRQNQLSGPVPVGLWGLPKLTFLELYDNNLSGSIAPNIGYATQLVQLQISGNAFSGSLPDSFGYLSLLQTLDVSGNALTGSIPKSLRDCQSLTALNMGYNSLTGPIPDMFAYTQNLTIIDLSNNQLTGTIPASLGQLSSVLSFLNLAHNRLSGRVPFSLASLRYSLVTFDVSYNDLSGDLPFELGGAFTEQAFEGNKNLCVAQNCAGGRRPGRWAWIAGTLLAALVALALVACVCHKRQSDYQKMRQGSFLRSDRWTFTPFEKVDFDEYHILGCLDEDSVIGRGGSGVVYHVRLDSGKSLAVKKLRMNSDKGGQSQQSHHDYGLKAEIETVGKIRHANIVNLICCCTNESGAAKGLAYLHHDCVPAIVHRDVKPNNILLDSEYEAHISDFGLAKVLEQQSKKGFSISGVAGSVGYIAPEMGYASKVTEKSDVFSFGVVLLELLTGRRATDEEFGPGVDIVKWVTGQLGSREEVMEGSLLYFKKGHAKGAHVFSRLSKEEEHEILVVLKLALRCTSAMPAQRPSMCEVVEVLSEAWRQSSSSSSSSSSKVAGLKLSHISKSIRETLQEPPLSPAACLELEYCKAQLTGR</sequence>
<dbReference type="Pfam" id="PF00560">
    <property type="entry name" value="LRR_1"/>
    <property type="match status" value="5"/>
</dbReference>
<gene>
    <name evidence="25" type="ORF">GOP47_0020019</name>
</gene>
<dbReference type="FunFam" id="1.10.510.10:FF:000358">
    <property type="entry name" value="Putative leucine-rich repeat receptor-like serine/threonine-protein kinase"/>
    <property type="match status" value="1"/>
</dbReference>
<dbReference type="Gene3D" id="3.80.10.10">
    <property type="entry name" value="Ribonuclease Inhibitor"/>
    <property type="match status" value="4"/>
</dbReference>
<evidence type="ECO:0000256" key="15">
    <source>
        <dbReference type="ARBA" id="ARBA00022989"/>
    </source>
</evidence>
<dbReference type="InterPro" id="IPR011009">
    <property type="entry name" value="Kinase-like_dom_sf"/>
</dbReference>
<keyword evidence="26" id="KW-1185">Reference proteome</keyword>
<evidence type="ECO:0000256" key="14">
    <source>
        <dbReference type="ARBA" id="ARBA00022840"/>
    </source>
</evidence>
<protein>
    <recommendedName>
        <fullName evidence="3">non-specific serine/threonine protein kinase</fullName>
        <ecNumber evidence="3">2.7.11.1</ecNumber>
    </recommendedName>
</protein>
<evidence type="ECO:0000259" key="24">
    <source>
        <dbReference type="PROSITE" id="PS50011"/>
    </source>
</evidence>
<dbReference type="PANTHER" id="PTHR48056">
    <property type="entry name" value="LRR RECEPTOR-LIKE SERINE/THREONINE-PROTEIN KINASE-RELATED"/>
    <property type="match status" value="1"/>
</dbReference>
<evidence type="ECO:0000256" key="13">
    <source>
        <dbReference type="ARBA" id="ARBA00022777"/>
    </source>
</evidence>
<dbReference type="EC" id="2.7.11.1" evidence="3"/>
<reference evidence="25" key="1">
    <citation type="submission" date="2021-01" db="EMBL/GenBank/DDBJ databases">
        <title>Adiantum capillus-veneris genome.</title>
        <authorList>
            <person name="Fang Y."/>
            <person name="Liao Q."/>
        </authorList>
    </citation>
    <scope>NUCLEOTIDE SEQUENCE</scope>
    <source>
        <strain evidence="25">H3</strain>
        <tissue evidence="25">Leaf</tissue>
    </source>
</reference>
<dbReference type="SUPFAM" id="SSF52047">
    <property type="entry name" value="RNI-like"/>
    <property type="match status" value="1"/>
</dbReference>
<evidence type="ECO:0000256" key="3">
    <source>
        <dbReference type="ARBA" id="ARBA00012513"/>
    </source>
</evidence>
<dbReference type="AlphaFoldDB" id="A0A9D4UDK3"/>
<evidence type="ECO:0000256" key="12">
    <source>
        <dbReference type="ARBA" id="ARBA00022741"/>
    </source>
</evidence>
<comment type="similarity">
    <text evidence="2">Belongs to the protein kinase superfamily. Ser/Thr protein kinase family.</text>
</comment>
<feature type="binding site" evidence="21">
    <location>
        <position position="724"/>
    </location>
    <ligand>
        <name>ATP</name>
        <dbReference type="ChEBI" id="CHEBI:30616"/>
    </ligand>
</feature>
<evidence type="ECO:0000256" key="11">
    <source>
        <dbReference type="ARBA" id="ARBA00022737"/>
    </source>
</evidence>
<evidence type="ECO:0000256" key="8">
    <source>
        <dbReference type="ARBA" id="ARBA00022679"/>
    </source>
</evidence>
<keyword evidence="4" id="KW-1003">Cell membrane</keyword>
<keyword evidence="15 22" id="KW-1133">Transmembrane helix</keyword>
<comment type="catalytic activity">
    <reaction evidence="20">
        <text>L-seryl-[protein] + ATP = O-phospho-L-seryl-[protein] + ADP + H(+)</text>
        <dbReference type="Rhea" id="RHEA:17989"/>
        <dbReference type="Rhea" id="RHEA-COMP:9863"/>
        <dbReference type="Rhea" id="RHEA-COMP:11604"/>
        <dbReference type="ChEBI" id="CHEBI:15378"/>
        <dbReference type="ChEBI" id="CHEBI:29999"/>
        <dbReference type="ChEBI" id="CHEBI:30616"/>
        <dbReference type="ChEBI" id="CHEBI:83421"/>
        <dbReference type="ChEBI" id="CHEBI:456216"/>
        <dbReference type="EC" id="2.7.11.1"/>
    </reaction>
</comment>
<proteinExistence type="inferred from homology"/>
<evidence type="ECO:0000256" key="18">
    <source>
        <dbReference type="ARBA" id="ARBA00023180"/>
    </source>
</evidence>
<feature type="chain" id="PRO_5038713135" description="non-specific serine/threonine protein kinase" evidence="23">
    <location>
        <begin position="21"/>
        <end position="1008"/>
    </location>
</feature>
<dbReference type="Pfam" id="PF08263">
    <property type="entry name" value="LRRNT_2"/>
    <property type="match status" value="1"/>
</dbReference>
<evidence type="ECO:0000256" key="19">
    <source>
        <dbReference type="ARBA" id="ARBA00047899"/>
    </source>
</evidence>
<dbReference type="Gene3D" id="1.10.510.10">
    <property type="entry name" value="Transferase(Phosphotransferase) domain 1"/>
    <property type="match status" value="1"/>
</dbReference>